<evidence type="ECO:0000313" key="3">
    <source>
        <dbReference type="EMBL" id="GER94258.1"/>
    </source>
</evidence>
<gene>
    <name evidence="3" type="ORF">A45J_2018</name>
</gene>
<accession>A0A5J4KXE1</accession>
<dbReference type="CDD" id="cd02022">
    <property type="entry name" value="DPCK"/>
    <property type="match status" value="1"/>
</dbReference>
<dbReference type="Pfam" id="PF01121">
    <property type="entry name" value="CoaE"/>
    <property type="match status" value="1"/>
</dbReference>
<dbReference type="Gene3D" id="3.40.50.300">
    <property type="entry name" value="P-loop containing nucleotide triphosphate hydrolases"/>
    <property type="match status" value="1"/>
</dbReference>
<dbReference type="PROSITE" id="PS51219">
    <property type="entry name" value="DPCK"/>
    <property type="match status" value="1"/>
</dbReference>
<name>A0A5J4KXE1_9ZZZZ</name>
<dbReference type="InterPro" id="IPR001977">
    <property type="entry name" value="Depp_CoAkinase"/>
</dbReference>
<dbReference type="AlphaFoldDB" id="A0A5J4KXE1"/>
<dbReference type="PANTHER" id="PTHR10695">
    <property type="entry name" value="DEPHOSPHO-COA KINASE-RELATED"/>
    <property type="match status" value="1"/>
</dbReference>
<organism evidence="3">
    <name type="scientific">hot springs metagenome</name>
    <dbReference type="NCBI Taxonomy" id="433727"/>
    <lineage>
        <taxon>unclassified sequences</taxon>
        <taxon>metagenomes</taxon>
        <taxon>ecological metagenomes</taxon>
    </lineage>
</organism>
<keyword evidence="2" id="KW-0067">ATP-binding</keyword>
<evidence type="ECO:0000256" key="2">
    <source>
        <dbReference type="ARBA" id="ARBA00022840"/>
    </source>
</evidence>
<evidence type="ECO:0000256" key="1">
    <source>
        <dbReference type="ARBA" id="ARBA00022741"/>
    </source>
</evidence>
<reference evidence="3" key="1">
    <citation type="submission" date="2019-10" db="EMBL/GenBank/DDBJ databases">
        <title>Metagenomic sequencing of thiosulfate-disproportionating enrichment culture.</title>
        <authorList>
            <person name="Umezawa K."/>
            <person name="Kojima H."/>
            <person name="Fukui M."/>
        </authorList>
    </citation>
    <scope>NUCLEOTIDE SEQUENCE</scope>
    <source>
        <strain evidence="3">45J</strain>
    </source>
</reference>
<dbReference type="GO" id="GO:0005524">
    <property type="term" value="F:ATP binding"/>
    <property type="evidence" value="ECO:0007669"/>
    <property type="project" value="UniProtKB-KW"/>
</dbReference>
<keyword evidence="1" id="KW-0547">Nucleotide-binding</keyword>
<proteinExistence type="inferred from homology"/>
<dbReference type="GO" id="GO:0004140">
    <property type="term" value="F:dephospho-CoA kinase activity"/>
    <property type="evidence" value="ECO:0007669"/>
    <property type="project" value="InterPro"/>
</dbReference>
<sequence length="191" mass="22091">MIIIGLTGNYGMGKSTVAKMFRELGAVVIDADDIVRQLLSDYAVIYEIKKVFGDDIIQQSEINKKKLAEIIFEHPHLRISLENILHPMVFKRIDEEIAKITDPSAIVIIEAPVIFERGYQNRFDKIITVYTSEDTAIERLKKKGVLEDDIRKRLKSQFPIEMKIKRSDFTIDNTCDIENTRKQVEEIYSKL</sequence>
<keyword evidence="3" id="KW-0418">Kinase</keyword>
<dbReference type="PANTHER" id="PTHR10695:SF46">
    <property type="entry name" value="BIFUNCTIONAL COENZYME A SYNTHASE-RELATED"/>
    <property type="match status" value="1"/>
</dbReference>
<keyword evidence="3" id="KW-0808">Transferase</keyword>
<protein>
    <submittedName>
        <fullName evidence="3">Dephospho-CoA kinase</fullName>
    </submittedName>
</protein>
<dbReference type="InterPro" id="IPR027417">
    <property type="entry name" value="P-loop_NTPase"/>
</dbReference>
<dbReference type="SUPFAM" id="SSF52540">
    <property type="entry name" value="P-loop containing nucleoside triphosphate hydrolases"/>
    <property type="match status" value="1"/>
</dbReference>
<dbReference type="GO" id="GO:0015937">
    <property type="term" value="P:coenzyme A biosynthetic process"/>
    <property type="evidence" value="ECO:0007669"/>
    <property type="project" value="InterPro"/>
</dbReference>
<comment type="caution">
    <text evidence="3">The sequence shown here is derived from an EMBL/GenBank/DDBJ whole genome shotgun (WGS) entry which is preliminary data.</text>
</comment>
<dbReference type="NCBIfam" id="TIGR00152">
    <property type="entry name" value="dephospho-CoA kinase"/>
    <property type="match status" value="1"/>
</dbReference>
<dbReference type="HAMAP" id="MF_00376">
    <property type="entry name" value="Dephospho_CoA_kinase"/>
    <property type="match status" value="1"/>
</dbReference>
<dbReference type="EMBL" id="BLAB01000001">
    <property type="protein sequence ID" value="GER94258.1"/>
    <property type="molecule type" value="Genomic_DNA"/>
</dbReference>